<evidence type="ECO:0000256" key="4">
    <source>
        <dbReference type="ARBA" id="ARBA00002713"/>
    </source>
</evidence>
<evidence type="ECO:0000256" key="10">
    <source>
        <dbReference type="ARBA" id="ARBA00023239"/>
    </source>
</evidence>
<keyword evidence="10" id="KW-0456">Lyase</keyword>
<protein>
    <recommendedName>
        <fullName evidence="7">mannonate dehydratase</fullName>
        <ecNumber evidence="7">4.2.1.8</ecNumber>
    </recommendedName>
</protein>
<organism evidence="11 12">
    <name type="scientific">Marispirochaeta aestuarii</name>
    <dbReference type="NCBI Taxonomy" id="1963862"/>
    <lineage>
        <taxon>Bacteria</taxon>
        <taxon>Pseudomonadati</taxon>
        <taxon>Spirochaetota</taxon>
        <taxon>Spirochaetia</taxon>
        <taxon>Spirochaetales</taxon>
        <taxon>Spirochaetaceae</taxon>
        <taxon>Marispirochaeta</taxon>
    </lineage>
</organism>
<dbReference type="AlphaFoldDB" id="A0A1Y1RWZ9"/>
<evidence type="ECO:0000256" key="5">
    <source>
        <dbReference type="ARBA" id="ARBA00004892"/>
    </source>
</evidence>
<keyword evidence="8" id="KW-0408">Iron</keyword>
<dbReference type="GO" id="GO:0030145">
    <property type="term" value="F:manganese ion binding"/>
    <property type="evidence" value="ECO:0007669"/>
    <property type="project" value="TreeGrafter"/>
</dbReference>
<keyword evidence="12" id="KW-1185">Reference proteome</keyword>
<dbReference type="InterPro" id="IPR004628">
    <property type="entry name" value="Man_deHydtase"/>
</dbReference>
<dbReference type="Gene3D" id="3.20.20.150">
    <property type="entry name" value="Divalent-metal-dependent TIM barrel enzymes"/>
    <property type="match status" value="1"/>
</dbReference>
<evidence type="ECO:0000256" key="1">
    <source>
        <dbReference type="ARBA" id="ARBA00001794"/>
    </source>
</evidence>
<gene>
    <name evidence="11" type="ORF">B4O97_14220</name>
</gene>
<dbReference type="EMBL" id="MWQY01000016">
    <property type="protein sequence ID" value="ORC34065.1"/>
    <property type="molecule type" value="Genomic_DNA"/>
</dbReference>
<dbReference type="Pfam" id="PF03786">
    <property type="entry name" value="UxuA"/>
    <property type="match status" value="2"/>
</dbReference>
<dbReference type="EC" id="4.2.1.8" evidence="7"/>
<sequence>MKIGFGFYRHMLNDDNYRFARQAGATHAVVHLTDYTGQLKGAPVTDDQPIDGENGWGSTSGDREIWSVSSLTDLKKRMAAHGIDLYALENFDPAHWYDVLLAGPRRDEQIEWIREIIRNMGQAGISVMGYNFSLAGVAGRVHGPFARGGAESVGVSGVDDTPIPKGMVWNMAYESTRTGEMLPEISHEELWERLRYFLERVVPVAEEAGVTMAAHPDDPPAERVRRQPRLIYRDALYRKLFGLVESPASRAELCLGTVQEMQGSDVYRLTEELVRERKVAYIHFRNVVGKIPEYHEVFVDEGDIDMPRIIRILVENGYDGVIIPDHTPQMSCAAPWHAGMAYALGYMRGLCQVYG</sequence>
<comment type="caution">
    <text evidence="11">The sequence shown here is derived from an EMBL/GenBank/DDBJ whole genome shotgun (WGS) entry which is preliminary data.</text>
</comment>
<accession>A0A1Y1RWZ9</accession>
<comment type="cofactor">
    <cofactor evidence="3">
        <name>Fe(2+)</name>
        <dbReference type="ChEBI" id="CHEBI:29033"/>
    </cofactor>
</comment>
<dbReference type="Proteomes" id="UP000192343">
    <property type="component" value="Unassembled WGS sequence"/>
</dbReference>
<comment type="function">
    <text evidence="4">Catalyzes the dehydration of D-mannonate.</text>
</comment>
<reference evidence="11 12" key="1">
    <citation type="submission" date="2017-03" db="EMBL/GenBank/DDBJ databases">
        <title>Draft Genome sequence of Marispirochaeta sp. strain JC444.</title>
        <authorList>
            <person name="Shivani Y."/>
            <person name="Subhash Y."/>
            <person name="Sasikala C."/>
            <person name="Ramana C."/>
        </authorList>
    </citation>
    <scope>NUCLEOTIDE SEQUENCE [LARGE SCALE GENOMIC DNA]</scope>
    <source>
        <strain evidence="11 12">JC444</strain>
    </source>
</reference>
<dbReference type="UniPathway" id="UPA00246"/>
<comment type="catalytic activity">
    <reaction evidence="1">
        <text>D-mannonate = 2-dehydro-3-deoxy-D-gluconate + H2O</text>
        <dbReference type="Rhea" id="RHEA:20097"/>
        <dbReference type="ChEBI" id="CHEBI:15377"/>
        <dbReference type="ChEBI" id="CHEBI:17767"/>
        <dbReference type="ChEBI" id="CHEBI:57990"/>
        <dbReference type="EC" id="4.2.1.8"/>
    </reaction>
</comment>
<evidence type="ECO:0000256" key="6">
    <source>
        <dbReference type="ARBA" id="ARBA00007389"/>
    </source>
</evidence>
<dbReference type="GO" id="GO:0008198">
    <property type="term" value="F:ferrous iron binding"/>
    <property type="evidence" value="ECO:0007669"/>
    <property type="project" value="TreeGrafter"/>
</dbReference>
<dbReference type="STRING" id="1963862.B4O97_14220"/>
<dbReference type="PANTHER" id="PTHR30387">
    <property type="entry name" value="MANNONATE DEHYDRATASE"/>
    <property type="match status" value="1"/>
</dbReference>
<dbReference type="SUPFAM" id="SSF51658">
    <property type="entry name" value="Xylose isomerase-like"/>
    <property type="match status" value="1"/>
</dbReference>
<evidence type="ECO:0000313" key="11">
    <source>
        <dbReference type="EMBL" id="ORC34065.1"/>
    </source>
</evidence>
<dbReference type="OrthoDB" id="9780250at2"/>
<evidence type="ECO:0000256" key="7">
    <source>
        <dbReference type="ARBA" id="ARBA00012927"/>
    </source>
</evidence>
<proteinExistence type="inferred from homology"/>
<evidence type="ECO:0000256" key="3">
    <source>
        <dbReference type="ARBA" id="ARBA00001954"/>
    </source>
</evidence>
<name>A0A1Y1RWZ9_9SPIO</name>
<comment type="pathway">
    <text evidence="5">Carbohydrate metabolism; pentose and glucuronate interconversion.</text>
</comment>
<keyword evidence="9" id="KW-0464">Manganese</keyword>
<evidence type="ECO:0000313" key="12">
    <source>
        <dbReference type="Proteomes" id="UP000192343"/>
    </source>
</evidence>
<evidence type="ECO:0000256" key="2">
    <source>
        <dbReference type="ARBA" id="ARBA00001936"/>
    </source>
</evidence>
<dbReference type="InterPro" id="IPR036237">
    <property type="entry name" value="Xyl_isomerase-like_sf"/>
</dbReference>
<comment type="similarity">
    <text evidence="6">Belongs to the mannonate dehydratase family.</text>
</comment>
<evidence type="ECO:0000256" key="8">
    <source>
        <dbReference type="ARBA" id="ARBA00023004"/>
    </source>
</evidence>
<evidence type="ECO:0000256" key="9">
    <source>
        <dbReference type="ARBA" id="ARBA00023211"/>
    </source>
</evidence>
<dbReference type="GO" id="GO:0008927">
    <property type="term" value="F:mannonate dehydratase activity"/>
    <property type="evidence" value="ECO:0007669"/>
    <property type="project" value="UniProtKB-EC"/>
</dbReference>
<dbReference type="GO" id="GO:0042840">
    <property type="term" value="P:D-glucuronate catabolic process"/>
    <property type="evidence" value="ECO:0007669"/>
    <property type="project" value="TreeGrafter"/>
</dbReference>
<comment type="cofactor">
    <cofactor evidence="2">
        <name>Mn(2+)</name>
        <dbReference type="ChEBI" id="CHEBI:29035"/>
    </cofactor>
</comment>
<dbReference type="PANTHER" id="PTHR30387:SF2">
    <property type="entry name" value="MANNONATE DEHYDRATASE"/>
    <property type="match status" value="1"/>
</dbReference>